<dbReference type="OrthoDB" id="3176819at2"/>
<dbReference type="Proteomes" id="UP000254000">
    <property type="component" value="Unassembled WGS sequence"/>
</dbReference>
<evidence type="ECO:0000256" key="1">
    <source>
        <dbReference type="SAM" id="MobiDB-lite"/>
    </source>
</evidence>
<feature type="region of interest" description="Disordered" evidence="1">
    <location>
        <begin position="1"/>
        <end position="53"/>
    </location>
</feature>
<dbReference type="RefSeq" id="WP_114568241.1">
    <property type="nucleotide sequence ID" value="NZ_CABMMS010000001.1"/>
</dbReference>
<dbReference type="EMBL" id="PPTS01000001">
    <property type="protein sequence ID" value="RDB67272.1"/>
    <property type="molecule type" value="Genomic_DNA"/>
</dbReference>
<dbReference type="GeneID" id="78358533"/>
<name>A0A369M768_9ACTN</name>
<evidence type="ECO:0000256" key="2">
    <source>
        <dbReference type="SAM" id="Phobius"/>
    </source>
</evidence>
<keyword evidence="2" id="KW-0472">Membrane</keyword>
<dbReference type="AlphaFoldDB" id="A0A369M768"/>
<protein>
    <submittedName>
        <fullName evidence="4">Flp pilus assembly protein CpaB</fullName>
    </submittedName>
</protein>
<proteinExistence type="predicted"/>
<gene>
    <name evidence="4" type="primary">cpaB</name>
    <name evidence="4" type="ORF">C1877_02235</name>
</gene>
<dbReference type="InterPro" id="IPR013974">
    <property type="entry name" value="SAF"/>
</dbReference>
<keyword evidence="2" id="KW-1133">Transmembrane helix</keyword>
<sequence length="291" mass="28900">MIMQRAREWTGTPSGYASRAAASAATEGQPASTGGARARPDRPPAPRSPQDPRRVKSLAAVAAASVAVALVAAAYGTWAALSAQAAVEAANADAQPTLVAADDIPAGEVLAASSFEVRSVPRSLRVQTALGADALEGAASIVGQRALADLPAGTQVTPAAVSGRAEGARLSAALAADRQAVTVAVDAESGLAGQLRPSDRVRVVALEGAASGEAFLSTICDDVRIVSLDGDRVGGDGAYTSVTLEVSAEQADAVRAAQWAGKVSLVLMPALAEPAAADAAEDGAAKEASDG</sequence>
<feature type="domain" description="SAF" evidence="3">
    <location>
        <begin position="95"/>
        <end position="162"/>
    </location>
</feature>
<keyword evidence="2" id="KW-0812">Transmembrane</keyword>
<dbReference type="CDD" id="cd11614">
    <property type="entry name" value="SAF_CpaB_FlgA_like"/>
    <property type="match status" value="1"/>
</dbReference>
<reference evidence="4 5" key="1">
    <citation type="journal article" date="2018" name="Elife">
        <title>Discovery and characterization of a prevalent human gut bacterial enzyme sufficient for the inactivation of a family of plant toxins.</title>
        <authorList>
            <person name="Koppel N."/>
            <person name="Bisanz J.E."/>
            <person name="Pandelia M.E."/>
            <person name="Turnbaugh P.J."/>
            <person name="Balskus E.P."/>
        </authorList>
    </citation>
    <scope>NUCLEOTIDE SEQUENCE [LARGE SCALE GENOMIC DNA]</scope>
    <source>
        <strain evidence="4 5">3C</strain>
    </source>
</reference>
<feature type="transmembrane region" description="Helical" evidence="2">
    <location>
        <begin position="57"/>
        <end position="78"/>
    </location>
</feature>
<organism evidence="4 5">
    <name type="scientific">Gordonibacter pamelaeae</name>
    <dbReference type="NCBI Taxonomy" id="471189"/>
    <lineage>
        <taxon>Bacteria</taxon>
        <taxon>Bacillati</taxon>
        <taxon>Actinomycetota</taxon>
        <taxon>Coriobacteriia</taxon>
        <taxon>Eggerthellales</taxon>
        <taxon>Eggerthellaceae</taxon>
        <taxon>Gordonibacter</taxon>
    </lineage>
</organism>
<accession>A0A369M768</accession>
<dbReference type="SMART" id="SM00858">
    <property type="entry name" value="SAF"/>
    <property type="match status" value="1"/>
</dbReference>
<dbReference type="Pfam" id="PF16976">
    <property type="entry name" value="RcpC"/>
    <property type="match status" value="1"/>
</dbReference>
<comment type="caution">
    <text evidence="4">The sequence shown here is derived from an EMBL/GenBank/DDBJ whole genome shotgun (WGS) entry which is preliminary data.</text>
</comment>
<dbReference type="InterPro" id="IPR031571">
    <property type="entry name" value="RcpC_dom"/>
</dbReference>
<evidence type="ECO:0000313" key="4">
    <source>
        <dbReference type="EMBL" id="RDB67272.1"/>
    </source>
</evidence>
<dbReference type="NCBIfam" id="TIGR03177">
    <property type="entry name" value="pilus_cpaB"/>
    <property type="match status" value="1"/>
</dbReference>
<dbReference type="Pfam" id="PF08666">
    <property type="entry name" value="SAF"/>
    <property type="match status" value="1"/>
</dbReference>
<keyword evidence="5" id="KW-1185">Reference proteome</keyword>
<dbReference type="InterPro" id="IPR017592">
    <property type="entry name" value="Pilus_assmbl_Flp-typ_CpaB"/>
</dbReference>
<evidence type="ECO:0000259" key="3">
    <source>
        <dbReference type="SMART" id="SM00858"/>
    </source>
</evidence>
<feature type="compositionally biased region" description="Basic and acidic residues" evidence="1">
    <location>
        <begin position="38"/>
        <end position="53"/>
    </location>
</feature>
<evidence type="ECO:0000313" key="5">
    <source>
        <dbReference type="Proteomes" id="UP000254000"/>
    </source>
</evidence>